<feature type="compositionally biased region" description="Basic residues" evidence="1">
    <location>
        <begin position="63"/>
        <end position="85"/>
    </location>
</feature>
<name>A0A8X6FX55_TRICU</name>
<dbReference type="OrthoDB" id="6462501at2759"/>
<evidence type="ECO:0000313" key="3">
    <source>
        <dbReference type="EMBL" id="GFQ90372.1"/>
    </source>
</evidence>
<keyword evidence="4" id="KW-1185">Reference proteome</keyword>
<dbReference type="EMBL" id="BMAO01012141">
    <property type="protein sequence ID" value="GFQ79311.1"/>
    <property type="molecule type" value="Genomic_DNA"/>
</dbReference>
<dbReference type="AlphaFoldDB" id="A0A8X6FX55"/>
<protein>
    <submittedName>
        <fullName evidence="3">Uncharacterized protein</fullName>
    </submittedName>
</protein>
<dbReference type="Proteomes" id="UP000887116">
    <property type="component" value="Unassembled WGS sequence"/>
</dbReference>
<proteinExistence type="predicted"/>
<comment type="caution">
    <text evidence="3">The sequence shown here is derived from an EMBL/GenBank/DDBJ whole genome shotgun (WGS) entry which is preliminary data.</text>
</comment>
<sequence>MTAKHKCLVELYRLLAQPRNVCLLVDDKLSLVNREICFIKGGLTKLGKGEAEHSPQQTFLQHTPRRRHRTLHRPPRRAIGARHRSPPPFPPMTCVQAIPKHPTFTTTPAVEGSVRREKKSTSEQPNDLSPYLNGEIQVFFFSGRSVVCVC</sequence>
<feature type="region of interest" description="Disordered" evidence="1">
    <location>
        <begin position="49"/>
        <end position="92"/>
    </location>
</feature>
<feature type="region of interest" description="Disordered" evidence="1">
    <location>
        <begin position="105"/>
        <end position="128"/>
    </location>
</feature>
<evidence type="ECO:0000313" key="2">
    <source>
        <dbReference type="EMBL" id="GFQ79311.1"/>
    </source>
</evidence>
<evidence type="ECO:0000313" key="4">
    <source>
        <dbReference type="Proteomes" id="UP000887116"/>
    </source>
</evidence>
<dbReference type="EMBL" id="BMAO01033552">
    <property type="protein sequence ID" value="GFQ90372.1"/>
    <property type="molecule type" value="Genomic_DNA"/>
</dbReference>
<evidence type="ECO:0000256" key="1">
    <source>
        <dbReference type="SAM" id="MobiDB-lite"/>
    </source>
</evidence>
<organism evidence="3 4">
    <name type="scientific">Trichonephila clavata</name>
    <name type="common">Joro spider</name>
    <name type="synonym">Nephila clavata</name>
    <dbReference type="NCBI Taxonomy" id="2740835"/>
    <lineage>
        <taxon>Eukaryota</taxon>
        <taxon>Metazoa</taxon>
        <taxon>Ecdysozoa</taxon>
        <taxon>Arthropoda</taxon>
        <taxon>Chelicerata</taxon>
        <taxon>Arachnida</taxon>
        <taxon>Araneae</taxon>
        <taxon>Araneomorphae</taxon>
        <taxon>Entelegynae</taxon>
        <taxon>Araneoidea</taxon>
        <taxon>Nephilidae</taxon>
        <taxon>Trichonephila</taxon>
    </lineage>
</organism>
<gene>
    <name evidence="3" type="ORF">TNCT_614421</name>
    <name evidence="2" type="ORF">TNCT_674661</name>
</gene>
<reference evidence="3" key="1">
    <citation type="submission" date="2020-07" db="EMBL/GenBank/DDBJ databases">
        <title>Multicomponent nature underlies the extraordinary mechanical properties of spider dragline silk.</title>
        <authorList>
            <person name="Kono N."/>
            <person name="Nakamura H."/>
            <person name="Mori M."/>
            <person name="Yoshida Y."/>
            <person name="Ohtoshi R."/>
            <person name="Malay A.D."/>
            <person name="Moran D.A.P."/>
            <person name="Tomita M."/>
            <person name="Numata K."/>
            <person name="Arakawa K."/>
        </authorList>
    </citation>
    <scope>NUCLEOTIDE SEQUENCE</scope>
</reference>
<accession>A0A8X6FX55</accession>